<dbReference type="EMBL" id="JARK01001359">
    <property type="protein sequence ID" value="EYC19809.1"/>
    <property type="molecule type" value="Genomic_DNA"/>
</dbReference>
<evidence type="ECO:0000313" key="3">
    <source>
        <dbReference type="Proteomes" id="UP000024635"/>
    </source>
</evidence>
<comment type="caution">
    <text evidence="2">The sequence shown here is derived from an EMBL/GenBank/DDBJ whole genome shotgun (WGS) entry which is preliminary data.</text>
</comment>
<gene>
    <name evidence="2" type="primary">Acey_s0023.g731</name>
    <name evidence="2" type="ORF">Y032_0023g731</name>
</gene>
<keyword evidence="3" id="KW-1185">Reference proteome</keyword>
<dbReference type="Proteomes" id="UP000024635">
    <property type="component" value="Unassembled WGS sequence"/>
</dbReference>
<accession>A0A016UWJ2</accession>
<name>A0A016UWJ2_9BILA</name>
<organism evidence="2 3">
    <name type="scientific">Ancylostoma ceylanicum</name>
    <dbReference type="NCBI Taxonomy" id="53326"/>
    <lineage>
        <taxon>Eukaryota</taxon>
        <taxon>Metazoa</taxon>
        <taxon>Ecdysozoa</taxon>
        <taxon>Nematoda</taxon>
        <taxon>Chromadorea</taxon>
        <taxon>Rhabditida</taxon>
        <taxon>Rhabditina</taxon>
        <taxon>Rhabditomorpha</taxon>
        <taxon>Strongyloidea</taxon>
        <taxon>Ancylostomatidae</taxon>
        <taxon>Ancylostomatinae</taxon>
        <taxon>Ancylostoma</taxon>
    </lineage>
</organism>
<reference evidence="3" key="1">
    <citation type="journal article" date="2015" name="Nat. Genet.">
        <title>The genome and transcriptome of the zoonotic hookworm Ancylostoma ceylanicum identify infection-specific gene families.</title>
        <authorList>
            <person name="Schwarz E.M."/>
            <person name="Hu Y."/>
            <person name="Antoshechkin I."/>
            <person name="Miller M.M."/>
            <person name="Sternberg P.W."/>
            <person name="Aroian R.V."/>
        </authorList>
    </citation>
    <scope>NUCLEOTIDE SEQUENCE</scope>
    <source>
        <strain evidence="3">HY135</strain>
    </source>
</reference>
<evidence type="ECO:0000313" key="2">
    <source>
        <dbReference type="EMBL" id="EYC19809.1"/>
    </source>
</evidence>
<protein>
    <submittedName>
        <fullName evidence="2">Uncharacterized protein</fullName>
    </submittedName>
</protein>
<feature type="compositionally biased region" description="Basic and acidic residues" evidence="1">
    <location>
        <begin position="59"/>
        <end position="69"/>
    </location>
</feature>
<evidence type="ECO:0000256" key="1">
    <source>
        <dbReference type="SAM" id="MobiDB-lite"/>
    </source>
</evidence>
<proteinExistence type="predicted"/>
<sequence>MAARRDADRRGNNPARGGRRRARAGEGTMASRRDADRRGNSAARRGRRWARAGEGTMAARREHGRRDGSPRSPPLSPRNQSMGDERHVIPLQHGFIAVIHRLWHVLTLTTCLLICSNLRFPLKLVKTMVRHART</sequence>
<feature type="compositionally biased region" description="Basic and acidic residues" evidence="1">
    <location>
        <begin position="1"/>
        <end position="11"/>
    </location>
</feature>
<dbReference type="AlphaFoldDB" id="A0A016UWJ2"/>
<feature type="region of interest" description="Disordered" evidence="1">
    <location>
        <begin position="1"/>
        <end position="85"/>
    </location>
</feature>